<evidence type="ECO:0000256" key="6">
    <source>
        <dbReference type="ARBA" id="ARBA00022692"/>
    </source>
</evidence>
<comment type="subunit">
    <text evidence="3">F-type ATPases have 2 components, CF(1) - the catalytic core - and CF(0) - the membrane proton channel.</text>
</comment>
<keyword evidence="11 13" id="KW-0472">Membrane</keyword>
<evidence type="ECO:0000256" key="8">
    <source>
        <dbReference type="ARBA" id="ARBA00022989"/>
    </source>
</evidence>
<dbReference type="AlphaFoldDB" id="A0A8H2SJ23"/>
<dbReference type="EMBL" id="MZ152216">
    <property type="protein sequence ID" value="QXE46433.1"/>
    <property type="molecule type" value="Genomic_DNA"/>
</dbReference>
<comment type="similarity">
    <text evidence="2 12">Belongs to the ATPase protein 8 family.</text>
</comment>
<dbReference type="GO" id="GO:0015078">
    <property type="term" value="F:proton transmembrane transporter activity"/>
    <property type="evidence" value="ECO:0007669"/>
    <property type="project" value="InterPro"/>
</dbReference>
<dbReference type="InterPro" id="IPR001421">
    <property type="entry name" value="ATP8_metazoa"/>
</dbReference>
<evidence type="ECO:0000256" key="13">
    <source>
        <dbReference type="SAM" id="Phobius"/>
    </source>
</evidence>
<evidence type="ECO:0000256" key="1">
    <source>
        <dbReference type="ARBA" id="ARBA00004304"/>
    </source>
</evidence>
<dbReference type="GO" id="GO:0045259">
    <property type="term" value="C:proton-transporting ATP synthase complex"/>
    <property type="evidence" value="ECO:0007669"/>
    <property type="project" value="UniProtKB-KW"/>
</dbReference>
<sequence>MPQMYPLNWLILFFMFLMMFFLINSINYFYFLLKPMENNSIMKKYKFDWMW</sequence>
<evidence type="ECO:0000313" key="14">
    <source>
        <dbReference type="EMBL" id="QXE46433.1"/>
    </source>
</evidence>
<evidence type="ECO:0000256" key="10">
    <source>
        <dbReference type="ARBA" id="ARBA00023128"/>
    </source>
</evidence>
<organism evidence="14">
    <name type="scientific">Cephalcia infumata</name>
    <dbReference type="NCBI Taxonomy" id="2048903"/>
    <lineage>
        <taxon>Eukaryota</taxon>
        <taxon>Metazoa</taxon>
        <taxon>Ecdysozoa</taxon>
        <taxon>Arthropoda</taxon>
        <taxon>Hexapoda</taxon>
        <taxon>Insecta</taxon>
        <taxon>Pterygota</taxon>
        <taxon>Neoptera</taxon>
        <taxon>Endopterygota</taxon>
        <taxon>Hymenoptera</taxon>
        <taxon>Pamphilioidea</taxon>
        <taxon>Pamphiliidae</taxon>
        <taxon>Cephalciinae</taxon>
        <taxon>Cephalcia</taxon>
    </lineage>
</organism>
<evidence type="ECO:0000256" key="5">
    <source>
        <dbReference type="ARBA" id="ARBA00022547"/>
    </source>
</evidence>
<protein>
    <recommendedName>
        <fullName evidence="12">ATP synthase complex subunit 8</fullName>
    </recommendedName>
</protein>
<keyword evidence="6 12" id="KW-0812">Transmembrane</keyword>
<proteinExistence type="inferred from homology"/>
<comment type="subcellular location">
    <subcellularLocation>
        <location evidence="1 12">Mitochondrion membrane</location>
        <topology evidence="1 12">Single-pass membrane protein</topology>
    </subcellularLocation>
</comment>
<dbReference type="GO" id="GO:0031966">
    <property type="term" value="C:mitochondrial membrane"/>
    <property type="evidence" value="ECO:0007669"/>
    <property type="project" value="UniProtKB-SubCell"/>
</dbReference>
<keyword evidence="5 12" id="KW-0138">CF(0)</keyword>
<dbReference type="GO" id="GO:0015986">
    <property type="term" value="P:proton motive force-driven ATP synthesis"/>
    <property type="evidence" value="ECO:0007669"/>
    <property type="project" value="InterPro"/>
</dbReference>
<evidence type="ECO:0000256" key="7">
    <source>
        <dbReference type="ARBA" id="ARBA00022781"/>
    </source>
</evidence>
<reference evidence="14" key="1">
    <citation type="submission" date="2021-05" db="EMBL/GenBank/DDBJ databases">
        <authorList>
            <person name="Ren X."/>
            <person name="Wang M."/>
        </authorList>
    </citation>
    <scope>NUCLEOTIDE SEQUENCE</scope>
</reference>
<keyword evidence="4 12" id="KW-0813">Transport</keyword>
<accession>A0A8H2SJ23</accession>
<geneLocation type="mitochondrion" evidence="14"/>
<evidence type="ECO:0000256" key="11">
    <source>
        <dbReference type="ARBA" id="ARBA00023136"/>
    </source>
</evidence>
<keyword evidence="9 12" id="KW-0406">Ion transport</keyword>
<keyword evidence="8 13" id="KW-1133">Transmembrane helix</keyword>
<evidence type="ECO:0000256" key="9">
    <source>
        <dbReference type="ARBA" id="ARBA00023065"/>
    </source>
</evidence>
<gene>
    <name evidence="14" type="primary">ATP8</name>
</gene>
<evidence type="ECO:0000256" key="4">
    <source>
        <dbReference type="ARBA" id="ARBA00022448"/>
    </source>
</evidence>
<keyword evidence="7 12" id="KW-0375">Hydrogen ion transport</keyword>
<evidence type="ECO:0000256" key="2">
    <source>
        <dbReference type="ARBA" id="ARBA00008892"/>
    </source>
</evidence>
<keyword evidence="10 12" id="KW-0496">Mitochondrion</keyword>
<name>A0A8H2SJ23_9HYME</name>
<feature type="transmembrane region" description="Helical" evidence="13">
    <location>
        <begin position="6"/>
        <end position="33"/>
    </location>
</feature>
<dbReference type="Pfam" id="PF00895">
    <property type="entry name" value="ATP-synt_8"/>
    <property type="match status" value="1"/>
</dbReference>
<evidence type="ECO:0000256" key="3">
    <source>
        <dbReference type="ARBA" id="ARBA00011291"/>
    </source>
</evidence>
<evidence type="ECO:0000256" key="12">
    <source>
        <dbReference type="RuleBase" id="RU003661"/>
    </source>
</evidence>